<reference evidence="2 3" key="1">
    <citation type="submission" date="2021-04" db="EMBL/GenBank/DDBJ databases">
        <authorList>
            <person name="Bliznina A."/>
        </authorList>
    </citation>
    <scope>NUCLEOTIDE SEQUENCE [LARGE SCALE GENOMIC DNA]</scope>
</reference>
<evidence type="ECO:0000313" key="3">
    <source>
        <dbReference type="Proteomes" id="UP001158576"/>
    </source>
</evidence>
<feature type="transmembrane region" description="Helical" evidence="1">
    <location>
        <begin position="361"/>
        <end position="385"/>
    </location>
</feature>
<gene>
    <name evidence="2" type="ORF">OKIOD_LOCUS9037</name>
</gene>
<evidence type="ECO:0000256" key="1">
    <source>
        <dbReference type="SAM" id="Phobius"/>
    </source>
</evidence>
<keyword evidence="1" id="KW-1133">Transmembrane helix</keyword>
<proteinExistence type="predicted"/>
<keyword evidence="3" id="KW-1185">Reference proteome</keyword>
<name>A0ABN7SJC7_OIKDI</name>
<keyword evidence="1" id="KW-0812">Transmembrane</keyword>
<evidence type="ECO:0000313" key="2">
    <source>
        <dbReference type="EMBL" id="CAG5102379.1"/>
    </source>
</evidence>
<organism evidence="2 3">
    <name type="scientific">Oikopleura dioica</name>
    <name type="common">Tunicate</name>
    <dbReference type="NCBI Taxonomy" id="34765"/>
    <lineage>
        <taxon>Eukaryota</taxon>
        <taxon>Metazoa</taxon>
        <taxon>Chordata</taxon>
        <taxon>Tunicata</taxon>
        <taxon>Appendicularia</taxon>
        <taxon>Copelata</taxon>
        <taxon>Oikopleuridae</taxon>
        <taxon>Oikopleura</taxon>
    </lineage>
</organism>
<keyword evidence="1" id="KW-0472">Membrane</keyword>
<sequence length="469" mass="53705">MEVENQLKIDDFLLSVFEEEPTAKNPYILASKSKKLFINRHRCRKTEKTVENAKESVLVWKEFMAEADQICHNEAYDFVFGHLFGDEFYSDGMVGDFLFEFEETSEEKLEISTRKSSPPKILVKDFWEETFVLHASLVQFDPSLVQFSLCFHSLINNEEKRYSGGENRHFQVSALFLDSSGEILSLKWKTIKPKEKLISFPIENLDSVHSIELRQASVKLNGPEISYGRSNKIFIDGHSELQIAGIKIEKADEVVNAHKKIQLSFSNSARIPLLPNQSDSFTVFGSYSQPNTTCSHCRCSLAKSHDFIFQSNSSEKFVDWKIDEKKEPKEVFIWSSTGQNGNETICGPVHKMKIDSIALEITMAGIFFSIFILSVAIFACLFRYVKKVKRKTKCQKPKIIIYEDDCRKIQKDEKESELLDILPESSNFIPVNLQKLIWGMSSSESSLEEISSLSSHSANNDYVDFNFAM</sequence>
<dbReference type="EMBL" id="OU015566">
    <property type="protein sequence ID" value="CAG5102379.1"/>
    <property type="molecule type" value="Genomic_DNA"/>
</dbReference>
<dbReference type="Proteomes" id="UP001158576">
    <property type="component" value="Chromosome 1"/>
</dbReference>
<protein>
    <submittedName>
        <fullName evidence="2">Oidioi.mRNA.OKI2018_I69.chr1.g272.t1.cds</fullName>
    </submittedName>
</protein>
<accession>A0ABN7SJC7</accession>